<dbReference type="Gene3D" id="2.40.50.100">
    <property type="match status" value="1"/>
</dbReference>
<accession>A0A7W8DCX1</accession>
<feature type="domain" description="YknX-like C-terminal permuted SH3-like" evidence="6">
    <location>
        <begin position="336"/>
        <end position="400"/>
    </location>
</feature>
<dbReference type="InterPro" id="IPR058625">
    <property type="entry name" value="MdtA-like_BSH"/>
</dbReference>
<dbReference type="Gene3D" id="2.40.420.20">
    <property type="match status" value="1"/>
</dbReference>
<dbReference type="RefSeq" id="WP_183947362.1">
    <property type="nucleotide sequence ID" value="NZ_JACHHX010000003.1"/>
</dbReference>
<gene>
    <name evidence="7" type="ORF">HNQ58_000667</name>
</gene>
<feature type="coiled-coil region" evidence="2">
    <location>
        <begin position="126"/>
        <end position="191"/>
    </location>
</feature>
<dbReference type="Gene3D" id="2.40.30.170">
    <property type="match status" value="1"/>
</dbReference>
<evidence type="ECO:0000256" key="3">
    <source>
        <dbReference type="SAM" id="Phobius"/>
    </source>
</evidence>
<dbReference type="Gene3D" id="1.10.287.470">
    <property type="entry name" value="Helix hairpin bin"/>
    <property type="match status" value="1"/>
</dbReference>
<evidence type="ECO:0000259" key="4">
    <source>
        <dbReference type="Pfam" id="PF25917"/>
    </source>
</evidence>
<keyword evidence="2" id="KW-0175">Coiled coil</keyword>
<comment type="caution">
    <text evidence="7">The sequence shown here is derived from an EMBL/GenBank/DDBJ whole genome shotgun (WGS) entry which is preliminary data.</text>
</comment>
<feature type="transmembrane region" description="Helical" evidence="3">
    <location>
        <begin position="25"/>
        <end position="43"/>
    </location>
</feature>
<dbReference type="Proteomes" id="UP000519004">
    <property type="component" value="Unassembled WGS sequence"/>
</dbReference>
<dbReference type="InterPro" id="IPR058637">
    <property type="entry name" value="YknX-like_C"/>
</dbReference>
<proteinExistence type="inferred from homology"/>
<keyword evidence="3" id="KW-1133">Transmembrane helix</keyword>
<protein>
    <submittedName>
        <fullName evidence="7">RND family efflux transporter MFP subunit</fullName>
    </submittedName>
</protein>
<dbReference type="NCBIfam" id="TIGR01730">
    <property type="entry name" value="RND_mfp"/>
    <property type="match status" value="1"/>
</dbReference>
<name>A0A7W8DCX1_9GAMM</name>
<keyword evidence="3" id="KW-0472">Membrane</keyword>
<dbReference type="GO" id="GO:1990281">
    <property type="term" value="C:efflux pump complex"/>
    <property type="evidence" value="ECO:0007669"/>
    <property type="project" value="TreeGrafter"/>
</dbReference>
<dbReference type="Pfam" id="PF25954">
    <property type="entry name" value="Beta-barrel_RND_2"/>
    <property type="match status" value="1"/>
</dbReference>
<keyword evidence="3" id="KW-0812">Transmembrane</keyword>
<dbReference type="InterPro" id="IPR006143">
    <property type="entry name" value="RND_pump_MFP"/>
</dbReference>
<feature type="domain" description="CusB-like beta-barrel" evidence="5">
    <location>
        <begin position="248"/>
        <end position="321"/>
    </location>
</feature>
<dbReference type="EMBL" id="JACHHX010000003">
    <property type="protein sequence ID" value="MBB5014791.1"/>
    <property type="molecule type" value="Genomic_DNA"/>
</dbReference>
<organism evidence="7 8">
    <name type="scientific">Rehaibacterium terrae</name>
    <dbReference type="NCBI Taxonomy" id="1341696"/>
    <lineage>
        <taxon>Bacteria</taxon>
        <taxon>Pseudomonadati</taxon>
        <taxon>Pseudomonadota</taxon>
        <taxon>Gammaproteobacteria</taxon>
        <taxon>Lysobacterales</taxon>
        <taxon>Lysobacteraceae</taxon>
        <taxon>Rehaibacterium</taxon>
    </lineage>
</organism>
<reference evidence="7 8" key="1">
    <citation type="submission" date="2020-08" db="EMBL/GenBank/DDBJ databases">
        <title>Genomic Encyclopedia of Type Strains, Phase IV (KMG-IV): sequencing the most valuable type-strain genomes for metagenomic binning, comparative biology and taxonomic classification.</title>
        <authorList>
            <person name="Goeker M."/>
        </authorList>
    </citation>
    <scope>NUCLEOTIDE SEQUENCE [LARGE SCALE GENOMIC DNA]</scope>
    <source>
        <strain evidence="7 8">DSM 25897</strain>
    </source>
</reference>
<sequence>MDRAEELLKELRIERRQGAPRKRRRWPWIAGAVIALLLVWMVLDATRPVEVETTAARPADDPASASVLDASGYVTARRQATVSAKITGKVAEVLIEEGMRVDEGQVLARLDDVDAQAQRALSAAQLAAARAQLTEVQANLDLAERTLQRQRALFAQRLTSQAALDQAQAERDALAARRVSVQRQIASAENALRIAEIGVENTIVRAPFAGVVIEKAAQPGEMISPISAGGGFTRTGIGTIVDMDSLEVQVDVNEAYIGRVRAGQPVEAVLNAYPDWRIPAEVIAIIPAADRSKATVRVRIALKISDPRIVPDMGVRVSFLAEPRADDAPAPQGAWVPGRAIVTRDGRSVAFVVIDGRAVERAVTVAETRDNDRFVTAGLAAGEQVVLSPPARLGDGDRVRPKSP</sequence>
<feature type="domain" description="Multidrug resistance protein MdtA-like barrel-sandwich hybrid" evidence="4">
    <location>
        <begin position="78"/>
        <end position="224"/>
    </location>
</feature>
<dbReference type="SUPFAM" id="SSF111369">
    <property type="entry name" value="HlyD-like secretion proteins"/>
    <property type="match status" value="1"/>
</dbReference>
<dbReference type="InterPro" id="IPR058792">
    <property type="entry name" value="Beta-barrel_RND_2"/>
</dbReference>
<evidence type="ECO:0000256" key="2">
    <source>
        <dbReference type="SAM" id="Coils"/>
    </source>
</evidence>
<dbReference type="PANTHER" id="PTHR30469:SF38">
    <property type="entry name" value="HLYD FAMILY SECRETION PROTEIN"/>
    <property type="match status" value="1"/>
</dbReference>
<dbReference type="Pfam" id="PF25989">
    <property type="entry name" value="YknX_C"/>
    <property type="match status" value="1"/>
</dbReference>
<evidence type="ECO:0000313" key="7">
    <source>
        <dbReference type="EMBL" id="MBB5014791.1"/>
    </source>
</evidence>
<dbReference type="GO" id="GO:0015562">
    <property type="term" value="F:efflux transmembrane transporter activity"/>
    <property type="evidence" value="ECO:0007669"/>
    <property type="project" value="TreeGrafter"/>
</dbReference>
<evidence type="ECO:0000256" key="1">
    <source>
        <dbReference type="ARBA" id="ARBA00009477"/>
    </source>
</evidence>
<dbReference type="PANTHER" id="PTHR30469">
    <property type="entry name" value="MULTIDRUG RESISTANCE PROTEIN MDTA"/>
    <property type="match status" value="1"/>
</dbReference>
<comment type="similarity">
    <text evidence="1">Belongs to the membrane fusion protein (MFP) (TC 8.A.1) family.</text>
</comment>
<dbReference type="Pfam" id="PF25917">
    <property type="entry name" value="BSH_RND"/>
    <property type="match status" value="1"/>
</dbReference>
<dbReference type="AlphaFoldDB" id="A0A7W8DCX1"/>
<evidence type="ECO:0000259" key="6">
    <source>
        <dbReference type="Pfam" id="PF25989"/>
    </source>
</evidence>
<evidence type="ECO:0000313" key="8">
    <source>
        <dbReference type="Proteomes" id="UP000519004"/>
    </source>
</evidence>
<evidence type="ECO:0000259" key="5">
    <source>
        <dbReference type="Pfam" id="PF25954"/>
    </source>
</evidence>
<keyword evidence="8" id="KW-1185">Reference proteome</keyword>